<reference evidence="9" key="1">
    <citation type="journal article" date="2015" name="Nature">
        <title>Complex archaea that bridge the gap between prokaryotes and eukaryotes.</title>
        <authorList>
            <person name="Spang A."/>
            <person name="Saw J.H."/>
            <person name="Jorgensen S.L."/>
            <person name="Zaremba-Niedzwiedzka K."/>
            <person name="Martijn J."/>
            <person name="Lind A.E."/>
            <person name="van Eijk R."/>
            <person name="Schleper C."/>
            <person name="Guy L."/>
            <person name="Ettema T.J."/>
        </authorList>
    </citation>
    <scope>NUCLEOTIDE SEQUENCE</scope>
</reference>
<dbReference type="AlphaFoldDB" id="A0A0F9UU78"/>
<dbReference type="GO" id="GO:0006147">
    <property type="term" value="P:guanine catabolic process"/>
    <property type="evidence" value="ECO:0007669"/>
    <property type="project" value="UniProtKB-UniPathway"/>
</dbReference>
<evidence type="ECO:0000259" key="8">
    <source>
        <dbReference type="Pfam" id="PF01979"/>
    </source>
</evidence>
<dbReference type="GO" id="GO:0008270">
    <property type="term" value="F:zinc ion binding"/>
    <property type="evidence" value="ECO:0007669"/>
    <property type="project" value="InterPro"/>
</dbReference>
<evidence type="ECO:0000256" key="1">
    <source>
        <dbReference type="ARBA" id="ARBA00001947"/>
    </source>
</evidence>
<dbReference type="Gene3D" id="3.20.20.140">
    <property type="entry name" value="Metal-dependent hydrolases"/>
    <property type="match status" value="1"/>
</dbReference>
<evidence type="ECO:0000256" key="3">
    <source>
        <dbReference type="ARBA" id="ARBA00006745"/>
    </source>
</evidence>
<evidence type="ECO:0000256" key="7">
    <source>
        <dbReference type="ARBA" id="ARBA00022833"/>
    </source>
</evidence>
<dbReference type="PANTHER" id="PTHR11271:SF6">
    <property type="entry name" value="GUANINE DEAMINASE"/>
    <property type="match status" value="1"/>
</dbReference>
<dbReference type="SUPFAM" id="SSF51556">
    <property type="entry name" value="Metallo-dependent hydrolases"/>
    <property type="match status" value="1"/>
</dbReference>
<dbReference type="CDD" id="cd01303">
    <property type="entry name" value="GDEase"/>
    <property type="match status" value="1"/>
</dbReference>
<evidence type="ECO:0000256" key="5">
    <source>
        <dbReference type="ARBA" id="ARBA00022723"/>
    </source>
</evidence>
<accession>A0A0F9UU78</accession>
<organism evidence="9">
    <name type="scientific">marine sediment metagenome</name>
    <dbReference type="NCBI Taxonomy" id="412755"/>
    <lineage>
        <taxon>unclassified sequences</taxon>
        <taxon>metagenomes</taxon>
        <taxon>ecological metagenomes</taxon>
    </lineage>
</organism>
<gene>
    <name evidence="9" type="ORF">LCGC14_0180670</name>
</gene>
<dbReference type="EMBL" id="LAZR01000072">
    <property type="protein sequence ID" value="KKN95254.1"/>
    <property type="molecule type" value="Genomic_DNA"/>
</dbReference>
<comment type="similarity">
    <text evidence="3">Belongs to the metallo-dependent hydrolases superfamily. ATZ/TRZ family.</text>
</comment>
<dbReference type="PANTHER" id="PTHR11271">
    <property type="entry name" value="GUANINE DEAMINASE"/>
    <property type="match status" value="1"/>
</dbReference>
<dbReference type="InterPro" id="IPR051607">
    <property type="entry name" value="Metallo-dep_hydrolases"/>
</dbReference>
<protein>
    <recommendedName>
        <fullName evidence="4">guanine deaminase</fullName>
        <ecNumber evidence="4">3.5.4.3</ecNumber>
    </recommendedName>
</protein>
<evidence type="ECO:0000313" key="9">
    <source>
        <dbReference type="EMBL" id="KKN95254.1"/>
    </source>
</evidence>
<keyword evidence="5" id="KW-0479">Metal-binding</keyword>
<dbReference type="Pfam" id="PF01979">
    <property type="entry name" value="Amidohydro_1"/>
    <property type="match status" value="1"/>
</dbReference>
<dbReference type="FunFam" id="3.20.20.140:FF:000022">
    <property type="entry name" value="Guanine deaminase"/>
    <property type="match status" value="1"/>
</dbReference>
<dbReference type="InterPro" id="IPR014311">
    <property type="entry name" value="Guanine_deaminase"/>
</dbReference>
<keyword evidence="7" id="KW-0862">Zinc</keyword>
<evidence type="ECO:0000256" key="4">
    <source>
        <dbReference type="ARBA" id="ARBA00012781"/>
    </source>
</evidence>
<dbReference type="InterPro" id="IPR032466">
    <property type="entry name" value="Metal_Hydrolase"/>
</dbReference>
<keyword evidence="6" id="KW-0378">Hydrolase</keyword>
<proteinExistence type="inferred from homology"/>
<dbReference type="GO" id="GO:0005829">
    <property type="term" value="C:cytosol"/>
    <property type="evidence" value="ECO:0007669"/>
    <property type="project" value="TreeGrafter"/>
</dbReference>
<dbReference type="UniPathway" id="UPA00603">
    <property type="reaction ID" value="UER00660"/>
</dbReference>
<dbReference type="InterPro" id="IPR006680">
    <property type="entry name" value="Amidohydro-rel"/>
</dbReference>
<name>A0A0F9UU78_9ZZZZ</name>
<dbReference type="InterPro" id="IPR011059">
    <property type="entry name" value="Metal-dep_hydrolase_composite"/>
</dbReference>
<dbReference type="NCBIfam" id="TIGR02967">
    <property type="entry name" value="guan_deamin"/>
    <property type="match status" value="1"/>
</dbReference>
<dbReference type="SUPFAM" id="SSF51338">
    <property type="entry name" value="Composite domain of metallo-dependent hydrolases"/>
    <property type="match status" value="1"/>
</dbReference>
<dbReference type="Gene3D" id="2.30.40.10">
    <property type="entry name" value="Urease, subunit C, domain 1"/>
    <property type="match status" value="1"/>
</dbReference>
<dbReference type="GO" id="GO:0008892">
    <property type="term" value="F:guanine deaminase activity"/>
    <property type="evidence" value="ECO:0007669"/>
    <property type="project" value="UniProtKB-EC"/>
</dbReference>
<evidence type="ECO:0000256" key="6">
    <source>
        <dbReference type="ARBA" id="ARBA00022801"/>
    </source>
</evidence>
<dbReference type="NCBIfam" id="NF006679">
    <property type="entry name" value="PRK09228.1"/>
    <property type="match status" value="1"/>
</dbReference>
<dbReference type="EC" id="3.5.4.3" evidence="4"/>
<comment type="cofactor">
    <cofactor evidence="1">
        <name>Zn(2+)</name>
        <dbReference type="ChEBI" id="CHEBI:29105"/>
    </cofactor>
</comment>
<comment type="caution">
    <text evidence="9">The sequence shown here is derived from an EMBL/GenBank/DDBJ whole genome shotgun (WGS) entry which is preliminary data.</text>
</comment>
<feature type="domain" description="Amidohydrolase-related" evidence="8">
    <location>
        <begin position="81"/>
        <end position="440"/>
    </location>
</feature>
<evidence type="ECO:0000256" key="2">
    <source>
        <dbReference type="ARBA" id="ARBA00004984"/>
    </source>
</evidence>
<comment type="pathway">
    <text evidence="2">Purine metabolism; guanine degradation; xanthine from guanine: step 1/1.</text>
</comment>
<sequence length="459" mass="50062">MTTDTHTAATFPVGCTAFRGPLLHFIAEPGLNKPDPASYEYHADGLLVVADGRVLANGAADTLLPQLPVGTEVEQWSDSLIMPGMIDTHVHMPQLAVLASYGTQLLEWLETYTFPTEARFADADWAADQSQLFLDLLLAHGTTSALVFSTSHKVAAEALFNAADGYNMAITSGKVMMDCHAPDGVRDTAEASYTESRELIERWHGHGRQRYAVTPRFAATSTPQQLTYAGQLIAEYPDVLMQTHWAENHAEIAWIKELFPERSSYLDVYDHFGLLSERSVLAHGIHIDDGDRARLAETGTRIAFCPTSNTFLGSGLFDLASARAADVQVGLATDVGGGTSLSMLATMSEAYKVCQLRGQSLNPFQAFYMATLGNAQVLHQAADTGNLQPGKYADFLILDRTASPALRLKHQPDRELQGMLFDLMILGDDRAIRRTYIAGQCRYDRDTVKGAALNACISG</sequence>